<proteinExistence type="predicted"/>
<dbReference type="eggNOG" id="COG3743">
    <property type="taxonomic scope" value="Bacteria"/>
</dbReference>
<dbReference type="PATRIC" id="fig|1046627.3.peg.1985"/>
<dbReference type="EMBL" id="AFXZ01000034">
    <property type="protein sequence ID" value="EGV43119.1"/>
    <property type="molecule type" value="Genomic_DNA"/>
</dbReference>
<organism evidence="2 3">
    <name type="scientific">Bizionia argentinensis JUB59</name>
    <dbReference type="NCBI Taxonomy" id="1046627"/>
    <lineage>
        <taxon>Bacteria</taxon>
        <taxon>Pseudomonadati</taxon>
        <taxon>Bacteroidota</taxon>
        <taxon>Flavobacteriia</taxon>
        <taxon>Flavobacteriales</taxon>
        <taxon>Flavobacteriaceae</taxon>
        <taxon>Bizionia</taxon>
    </lineage>
</organism>
<dbReference type="STRING" id="1046627.BZARG_1146"/>
<protein>
    <submittedName>
        <fullName evidence="2">Uncharacterized protein</fullName>
    </submittedName>
</protein>
<name>G2EEP4_9FLAO</name>
<gene>
    <name evidence="2" type="ORF">BZARG_1146</name>
</gene>
<evidence type="ECO:0000313" key="2">
    <source>
        <dbReference type="EMBL" id="EGV43119.1"/>
    </source>
</evidence>
<feature type="transmembrane region" description="Helical" evidence="1">
    <location>
        <begin position="6"/>
        <end position="24"/>
    </location>
</feature>
<accession>G2EEP4</accession>
<keyword evidence="3" id="KW-1185">Reference proteome</keyword>
<sequence length="156" mass="17912">MSWYIFIPIFVGALGGYLLARRIYKKQNNTISADVWRNKVAKLQNDLKMCQASKRLIPFNAPKAQAVFGKKVVENDLTIIKGIDSKIAVLLNYHHIKTWKDLSETCVETCREILDSGGDQFTIYNPGTWSEQAKLAYEDNWKVLLEWQKELDGNSK</sequence>
<dbReference type="Proteomes" id="UP000003730">
    <property type="component" value="Unassembled WGS sequence"/>
</dbReference>
<evidence type="ECO:0000256" key="1">
    <source>
        <dbReference type="SAM" id="Phobius"/>
    </source>
</evidence>
<dbReference type="AlphaFoldDB" id="G2EEP4"/>
<evidence type="ECO:0000313" key="3">
    <source>
        <dbReference type="Proteomes" id="UP000003730"/>
    </source>
</evidence>
<keyword evidence="1" id="KW-0812">Transmembrane</keyword>
<dbReference type="OrthoDB" id="1493222at2"/>
<dbReference type="RefSeq" id="WP_008637647.1">
    <property type="nucleotide sequence ID" value="NZ_AFXZ01000034.1"/>
</dbReference>
<keyword evidence="1" id="KW-1133">Transmembrane helix</keyword>
<comment type="caution">
    <text evidence="2">The sequence shown here is derived from an EMBL/GenBank/DDBJ whole genome shotgun (WGS) entry which is preliminary data.</text>
</comment>
<reference evidence="2 3" key="1">
    <citation type="journal article" date="2008" name="Int. J. Syst. Evol. Microbiol.">
        <title>Bizionia argentinensis sp. nov., isolated from surface marine water in Antarctica.</title>
        <authorList>
            <person name="Bercovich A."/>
            <person name="Vazquez S.C."/>
            <person name="Yankilevich P."/>
            <person name="Coria S.H."/>
            <person name="Foti M."/>
            <person name="Hernandez E."/>
            <person name="Vidal A."/>
            <person name="Ruberto L."/>
            <person name="Melo C."/>
            <person name="Marenssi S."/>
            <person name="Criscuolo M."/>
            <person name="Memoli M."/>
            <person name="Arguelles M."/>
            <person name="Mac Cormack W.P."/>
        </authorList>
    </citation>
    <scope>NUCLEOTIDE SEQUENCE [LARGE SCALE GENOMIC DNA]</scope>
    <source>
        <strain evidence="2 3">JUB59</strain>
    </source>
</reference>
<keyword evidence="1" id="KW-0472">Membrane</keyword>